<keyword evidence="2" id="KW-1185">Reference proteome</keyword>
<organism evidence="1 2">
    <name type="scientific">Dallia pectoralis</name>
    <name type="common">Alaska blackfish</name>
    <dbReference type="NCBI Taxonomy" id="75939"/>
    <lineage>
        <taxon>Eukaryota</taxon>
        <taxon>Metazoa</taxon>
        <taxon>Chordata</taxon>
        <taxon>Craniata</taxon>
        <taxon>Vertebrata</taxon>
        <taxon>Euteleostomi</taxon>
        <taxon>Actinopterygii</taxon>
        <taxon>Neopterygii</taxon>
        <taxon>Teleostei</taxon>
        <taxon>Protacanthopterygii</taxon>
        <taxon>Esociformes</taxon>
        <taxon>Umbridae</taxon>
        <taxon>Dallia</taxon>
    </lineage>
</organism>
<proteinExistence type="predicted"/>
<gene>
    <name evidence="1" type="ORF">DPEC_G00153990</name>
</gene>
<comment type="caution">
    <text evidence="1">The sequence shown here is derived from an EMBL/GenBank/DDBJ whole genome shotgun (WGS) entry which is preliminary data.</text>
</comment>
<reference evidence="1" key="1">
    <citation type="submission" date="2021-05" db="EMBL/GenBank/DDBJ databases">
        <authorList>
            <person name="Pan Q."/>
            <person name="Jouanno E."/>
            <person name="Zahm M."/>
            <person name="Klopp C."/>
            <person name="Cabau C."/>
            <person name="Louis A."/>
            <person name="Berthelot C."/>
            <person name="Parey E."/>
            <person name="Roest Crollius H."/>
            <person name="Montfort J."/>
            <person name="Robinson-Rechavi M."/>
            <person name="Bouchez O."/>
            <person name="Lampietro C."/>
            <person name="Lopez Roques C."/>
            <person name="Donnadieu C."/>
            <person name="Postlethwait J."/>
            <person name="Bobe J."/>
            <person name="Dillon D."/>
            <person name="Chandos A."/>
            <person name="von Hippel F."/>
            <person name="Guiguen Y."/>
        </authorList>
    </citation>
    <scope>NUCLEOTIDE SEQUENCE</scope>
    <source>
        <strain evidence="1">YG-Jan2019</strain>
    </source>
</reference>
<dbReference type="Proteomes" id="UP001157502">
    <property type="component" value="Chromosome 12"/>
</dbReference>
<evidence type="ECO:0000313" key="2">
    <source>
        <dbReference type="Proteomes" id="UP001157502"/>
    </source>
</evidence>
<name>A0ACC2GKB6_DALPE</name>
<evidence type="ECO:0000313" key="1">
    <source>
        <dbReference type="EMBL" id="KAJ8003975.1"/>
    </source>
</evidence>
<sequence length="469" mass="53522">MCRSVFSLAQLLFLLGTLNAFKETLFKTMETGGTDVTDICPNHTTDEILMITCKRSGKTECLVSLKFDPPVISSTCDSRVKLQIERDGVFLNITNIQPSDEGIYYCECAYNGGTDNLSVHFNISFKETKVDLHNNVHAQTITGITAFIHVIVFTAIIIRKINLRRKTHKKVPYSSNEHIFPINHHIIAIGLNTSSAHHCVITEIRWAYKLIRWKLIVHCTMDGYSRMLTFIWCSNNNRAETVMDLFSTAISDLGRPLHIRTDHGGENVCIWEDMRVQRFCYPVGEDNLIQRLDLKLSSMCRSVFSLAQILFLLGTLNAFKETLFKTMEIGGTDVTDICPNHTTDEILMITCKRSGKTECLVSLKDYYCECAYNGGTDNLSVHFNISFKETKVDLHNNVHAQTITGITAFIAVIVFTAIIIRKINLRRTQKKVLYRSHEEEQPTDIEPYQTFSRRDNIIYSTVQHPDHNF</sequence>
<dbReference type="EMBL" id="CM055739">
    <property type="protein sequence ID" value="KAJ8003975.1"/>
    <property type="molecule type" value="Genomic_DNA"/>
</dbReference>
<protein>
    <submittedName>
        <fullName evidence="1">Uncharacterized protein</fullName>
    </submittedName>
</protein>
<accession>A0ACC2GKB6</accession>